<dbReference type="GO" id="GO:0030479">
    <property type="term" value="C:actin cortical patch"/>
    <property type="evidence" value="ECO:0007669"/>
    <property type="project" value="EnsemblFungi"/>
</dbReference>
<dbReference type="InParanoid" id="A7TLF3"/>
<dbReference type="PhylomeDB" id="A7TLF3"/>
<evidence type="ECO:0000313" key="3">
    <source>
        <dbReference type="EMBL" id="EDO16934.1"/>
    </source>
</evidence>
<feature type="domain" description="Phosphatidate phosphatase APP1 catalytic" evidence="2">
    <location>
        <begin position="339"/>
        <end position="489"/>
    </location>
</feature>
<name>A7TLF3_VANPO</name>
<feature type="region of interest" description="Disordered" evidence="1">
    <location>
        <begin position="51"/>
        <end position="80"/>
    </location>
</feature>
<feature type="region of interest" description="Disordered" evidence="1">
    <location>
        <begin position="522"/>
        <end position="588"/>
    </location>
</feature>
<dbReference type="PANTHER" id="PTHR28208">
    <property type="entry name" value="PHOSPHATIDATE PHOSPHATASE APP1"/>
    <property type="match status" value="1"/>
</dbReference>
<dbReference type="InterPro" id="IPR019236">
    <property type="entry name" value="APP1_cat"/>
</dbReference>
<proteinExistence type="predicted"/>
<dbReference type="EMBL" id="DS480414">
    <property type="protein sequence ID" value="EDO16934.1"/>
    <property type="molecule type" value="Genomic_DNA"/>
</dbReference>
<accession>A7TLF3</accession>
<dbReference type="OMA" id="IYIRCCK"/>
<dbReference type="Proteomes" id="UP000000267">
    <property type="component" value="Unassembled WGS sequence"/>
</dbReference>
<protein>
    <recommendedName>
        <fullName evidence="2">Phosphatidate phosphatase APP1 catalytic domain-containing protein</fullName>
    </recommendedName>
</protein>
<evidence type="ECO:0000259" key="2">
    <source>
        <dbReference type="Pfam" id="PF09949"/>
    </source>
</evidence>
<keyword evidence="4" id="KW-1185">Reference proteome</keyword>
<dbReference type="STRING" id="436907.A7TLF3"/>
<dbReference type="HOGENOM" id="CLU_022324_0_0_1"/>
<evidence type="ECO:0000313" key="4">
    <source>
        <dbReference type="Proteomes" id="UP000000267"/>
    </source>
</evidence>
<sequence>MIICKRRISNHCTIVIQERLLSTNYHWNQENKRKKKREGFLFKLKSTGKMDRDQPLHYNNSNSDPLDQDSNDNIDNFGNYPQNSKRQRFFNLMKNTKNVYLPKTMESLRNTTNSFNDYLETSASQKQYQQSQLKFPQDTKIDFYPTYTTQLPNGKFETIVRLSVVSPSDPLSRKNRWALMLCKQFLKPSTTNTDDDTLIANLEDSEDLINGNNDNNNDISSFSSTPSSTFNSTPVSQTTTNTSISTTSKSELDVVQDRISGFLSKKLSGISLIIDLFDSKTGESGHSTFETTDNMGFVLTKITTDFLPSSLQITLDTPPHITDIISGMYPINFIKPNGIGLISDIDDTIKHTGVTGDKRSMFRNVFVHDKETWLIDGIPIWYNTLKDVAKSDFFYVSNSPLQIYPILQDYISQNLPDGPLFLKQYSGNIVSSIMTSSANRKLSAISEVLQDFPEKKFFLVGDSGEHDLEAYITTAQQFPNQIMGIYIRCCKNSMSDFEGKEREVMDELNSIISKEFLTSTSLSQKLSKRRPPPPPLPKRKPILDEEHMNLISESKVSNISKEGTGEVSTSSQPPPLPSRQSTIPDINQFDGDTTFFDDTASLYYDKKAENWKNRISVGIQELKGTGNDKLGMRLMFFSDPSLPLEDSMCMVRNN</sequence>
<dbReference type="InterPro" id="IPR052935">
    <property type="entry name" value="Mg2+_PAP"/>
</dbReference>
<dbReference type="OrthoDB" id="541883at2759"/>
<feature type="compositionally biased region" description="Polar residues" evidence="1">
    <location>
        <begin position="551"/>
        <end position="561"/>
    </location>
</feature>
<evidence type="ECO:0000256" key="1">
    <source>
        <dbReference type="SAM" id="MobiDB-lite"/>
    </source>
</evidence>
<reference evidence="3 4" key="1">
    <citation type="journal article" date="2007" name="Proc. Natl. Acad. Sci. U.S.A.">
        <title>Independent sorting-out of thousands of duplicated gene pairs in two yeast species descended from a whole-genome duplication.</title>
        <authorList>
            <person name="Scannell D.R."/>
            <person name="Frank A.C."/>
            <person name="Conant G.C."/>
            <person name="Byrne K.P."/>
            <person name="Woolfit M."/>
            <person name="Wolfe K.H."/>
        </authorList>
    </citation>
    <scope>NUCLEOTIDE SEQUENCE [LARGE SCALE GENOMIC DNA]</scope>
    <source>
        <strain evidence="4">ATCC 22028 / DSM 70294 / BCRC 21397 / CBS 2163 / NBRC 10782 / NRRL Y-8283 / UCD 57-17</strain>
    </source>
</reference>
<gene>
    <name evidence="3" type="ORF">Kpol_1020p43</name>
</gene>
<dbReference type="AlphaFoldDB" id="A7TLF3"/>
<dbReference type="Pfam" id="PF09949">
    <property type="entry name" value="APP1_cat"/>
    <property type="match status" value="1"/>
</dbReference>
<dbReference type="RefSeq" id="XP_001644792.1">
    <property type="nucleotide sequence ID" value="XM_001644742.1"/>
</dbReference>
<dbReference type="eggNOG" id="ENOG502QT5E">
    <property type="taxonomic scope" value="Eukaryota"/>
</dbReference>
<dbReference type="KEGG" id="vpo:Kpol_1020p43"/>
<dbReference type="FunCoup" id="A7TLF3">
    <property type="interactions" value="79"/>
</dbReference>
<dbReference type="GeneID" id="5545121"/>
<feature type="region of interest" description="Disordered" evidence="1">
    <location>
        <begin position="209"/>
        <end position="244"/>
    </location>
</feature>
<dbReference type="GO" id="GO:0008195">
    <property type="term" value="F:phosphatidate phosphatase activity"/>
    <property type="evidence" value="ECO:0007669"/>
    <property type="project" value="EnsemblFungi"/>
</dbReference>
<dbReference type="PANTHER" id="PTHR28208:SF3">
    <property type="entry name" value="PHOSPHATIDATE PHOSPHATASE APP1"/>
    <property type="match status" value="1"/>
</dbReference>
<dbReference type="GO" id="GO:0006629">
    <property type="term" value="P:lipid metabolic process"/>
    <property type="evidence" value="ECO:0007669"/>
    <property type="project" value="EnsemblFungi"/>
</dbReference>
<organism evidence="4">
    <name type="scientific">Vanderwaltozyma polyspora (strain ATCC 22028 / DSM 70294 / BCRC 21397 / CBS 2163 / NBRC 10782 / NRRL Y-8283 / UCD 57-17)</name>
    <name type="common">Kluyveromyces polysporus</name>
    <dbReference type="NCBI Taxonomy" id="436907"/>
    <lineage>
        <taxon>Eukaryota</taxon>
        <taxon>Fungi</taxon>
        <taxon>Dikarya</taxon>
        <taxon>Ascomycota</taxon>
        <taxon>Saccharomycotina</taxon>
        <taxon>Saccharomycetes</taxon>
        <taxon>Saccharomycetales</taxon>
        <taxon>Saccharomycetaceae</taxon>
        <taxon>Vanderwaltozyma</taxon>
    </lineage>
</organism>